<name>A0A518B4H5_9BACT</name>
<dbReference type="Gene3D" id="2.70.98.50">
    <property type="entry name" value="putative glycoside hydrolase family protein from bacillus halodurans"/>
    <property type="match status" value="1"/>
</dbReference>
<dbReference type="KEGG" id="knv:Pan216_27170"/>
<organism evidence="4 5">
    <name type="scientific">Kolteria novifilia</name>
    <dbReference type="NCBI Taxonomy" id="2527975"/>
    <lineage>
        <taxon>Bacteria</taxon>
        <taxon>Pseudomonadati</taxon>
        <taxon>Planctomycetota</taxon>
        <taxon>Planctomycetia</taxon>
        <taxon>Kolteriales</taxon>
        <taxon>Kolteriaceae</taxon>
        <taxon>Kolteria</taxon>
    </lineage>
</organism>
<gene>
    <name evidence="4" type="ORF">Pan216_27170</name>
</gene>
<dbReference type="InterPro" id="IPR049053">
    <property type="entry name" value="AFCA-like_C"/>
</dbReference>
<feature type="domain" description="Glycosyl hydrolase family 95 catalytic" evidence="3">
    <location>
        <begin position="281"/>
        <end position="467"/>
    </location>
</feature>
<feature type="domain" description="Glycosyl hydrolase family 95 N-terminal" evidence="1">
    <location>
        <begin position="22"/>
        <end position="254"/>
    </location>
</feature>
<evidence type="ECO:0000313" key="4">
    <source>
        <dbReference type="EMBL" id="QDU61852.1"/>
    </source>
</evidence>
<dbReference type="Pfam" id="PF14498">
    <property type="entry name" value="Glyco_hyd_65N_2"/>
    <property type="match status" value="1"/>
</dbReference>
<evidence type="ECO:0000259" key="2">
    <source>
        <dbReference type="Pfam" id="PF21307"/>
    </source>
</evidence>
<accession>A0A518B4H5</accession>
<evidence type="ECO:0000259" key="3">
    <source>
        <dbReference type="Pfam" id="PF22124"/>
    </source>
</evidence>
<sequence>MSILLVSLAFLANPPTETESLLWDSAPASSYAHGYPLGNGRLAGVVYGTPDRQRLSINHVGVRQPFDRRRMIEDLIAQWEQVRQQERTGHLDKARETADRLLHQAPTRPGGPVLIADVTLTFPGHVKASDYRRKLDLSTGIARTSYRVGTTRYAIETLAQSSGGPLAIRLESDGGKGFTGTIEFSRPRDPECRLSAWSAPGIIGVAGRFVDDQAFQLTGRSLLLKGGSIREVSDKRAVWELENVRELLLLIDVELTDEDAYALVARYERDHPPKDYRWFRLMHSARQGRRFRRARLHLGSPSPDRLSTAQLLEACRESGKLSPSLAQQYIDVGRYLLMSTSRSEGDAPGSSGLWEAGVHRRDGSEEMEARVANQWPANVWQLVDSAEPFLDEVIEAGLDGRLLAEKLYGQPGIAMLPSSSSNSGMTGLAIADEMSRSLWDHFLFEDDRRILSTTSYPFLRDVALFASSEDGSSIVASSADEESRRSILTRALAVAEQLETDEDLRARWRRRLDQLDRSAPQAPQVSMPAAWRRVYPGAQRREEIPKQVATEIRAFAESLSKQPQPSSGWKQSWMACLLARLGDGDSAHVQLKTLVLGESSPNLLPSRGADSFRIDGPITAVAAVGEMLLQSHGGRIELLPALPSAWPDGNVQGLVARGGFEVDLAWREGEVENVEIRSRHGNTCTLIEPATGTWKINDDQGQPIECDREKGLVRFPTEPGNRYRLVWSMDDLD</sequence>
<dbReference type="SUPFAM" id="SSF48208">
    <property type="entry name" value="Six-hairpin glycosidases"/>
    <property type="match status" value="1"/>
</dbReference>
<dbReference type="EMBL" id="CP036279">
    <property type="protein sequence ID" value="QDU61852.1"/>
    <property type="molecule type" value="Genomic_DNA"/>
</dbReference>
<dbReference type="PANTHER" id="PTHR31084:SF0">
    <property type="entry name" value="ALPHA-L-FUCOSIDASE 2"/>
    <property type="match status" value="1"/>
</dbReference>
<dbReference type="InterPro" id="IPR008928">
    <property type="entry name" value="6-hairpin_glycosidase_sf"/>
</dbReference>
<dbReference type="AlphaFoldDB" id="A0A518B4H5"/>
<dbReference type="InterPro" id="IPR013780">
    <property type="entry name" value="Glyco_hydro_b"/>
</dbReference>
<evidence type="ECO:0000259" key="1">
    <source>
        <dbReference type="Pfam" id="PF14498"/>
    </source>
</evidence>
<dbReference type="Gene3D" id="2.60.40.1180">
    <property type="entry name" value="Golgi alpha-mannosidase II"/>
    <property type="match status" value="1"/>
</dbReference>
<feature type="domain" description="Alpha fucosidase A-like C-terminal" evidence="2">
    <location>
        <begin position="630"/>
        <end position="725"/>
    </location>
</feature>
<proteinExistence type="predicted"/>
<dbReference type="InterPro" id="IPR054363">
    <property type="entry name" value="GH95_cat"/>
</dbReference>
<reference evidence="4 5" key="1">
    <citation type="submission" date="2019-02" db="EMBL/GenBank/DDBJ databases">
        <title>Deep-cultivation of Planctomycetes and their phenomic and genomic characterization uncovers novel biology.</title>
        <authorList>
            <person name="Wiegand S."/>
            <person name="Jogler M."/>
            <person name="Boedeker C."/>
            <person name="Pinto D."/>
            <person name="Vollmers J."/>
            <person name="Rivas-Marin E."/>
            <person name="Kohn T."/>
            <person name="Peeters S.H."/>
            <person name="Heuer A."/>
            <person name="Rast P."/>
            <person name="Oberbeckmann S."/>
            <person name="Bunk B."/>
            <person name="Jeske O."/>
            <person name="Meyerdierks A."/>
            <person name="Storesund J.E."/>
            <person name="Kallscheuer N."/>
            <person name="Luecker S."/>
            <person name="Lage O.M."/>
            <person name="Pohl T."/>
            <person name="Merkel B.J."/>
            <person name="Hornburger P."/>
            <person name="Mueller R.-W."/>
            <person name="Bruemmer F."/>
            <person name="Labrenz M."/>
            <person name="Spormann A.M."/>
            <person name="Op den Camp H."/>
            <person name="Overmann J."/>
            <person name="Amann R."/>
            <person name="Jetten M.S.M."/>
            <person name="Mascher T."/>
            <person name="Medema M.H."/>
            <person name="Devos D.P."/>
            <person name="Kaster A.-K."/>
            <person name="Ovreas L."/>
            <person name="Rohde M."/>
            <person name="Galperin M.Y."/>
            <person name="Jogler C."/>
        </authorList>
    </citation>
    <scope>NUCLEOTIDE SEQUENCE [LARGE SCALE GENOMIC DNA]</scope>
    <source>
        <strain evidence="4 5">Pan216</strain>
    </source>
</reference>
<dbReference type="Pfam" id="PF22124">
    <property type="entry name" value="Glyco_hydro_95_cat"/>
    <property type="match status" value="2"/>
</dbReference>
<dbReference type="PANTHER" id="PTHR31084">
    <property type="entry name" value="ALPHA-L-FUCOSIDASE 2"/>
    <property type="match status" value="1"/>
</dbReference>
<dbReference type="Pfam" id="PF21307">
    <property type="entry name" value="Glyco_hydro_95_C"/>
    <property type="match status" value="1"/>
</dbReference>
<evidence type="ECO:0000313" key="5">
    <source>
        <dbReference type="Proteomes" id="UP000317093"/>
    </source>
</evidence>
<protein>
    <submittedName>
        <fullName evidence="4">Uncharacterized protein</fullName>
    </submittedName>
</protein>
<dbReference type="Proteomes" id="UP000317093">
    <property type="component" value="Chromosome"/>
</dbReference>
<dbReference type="OrthoDB" id="9802600at2"/>
<dbReference type="RefSeq" id="WP_145258394.1">
    <property type="nucleotide sequence ID" value="NZ_CP036279.1"/>
</dbReference>
<keyword evidence="5" id="KW-1185">Reference proteome</keyword>
<feature type="domain" description="Glycosyl hydrolase family 95 catalytic" evidence="3">
    <location>
        <begin position="534"/>
        <end position="628"/>
    </location>
</feature>
<dbReference type="GO" id="GO:0004560">
    <property type="term" value="F:alpha-L-fucosidase activity"/>
    <property type="evidence" value="ECO:0007669"/>
    <property type="project" value="TreeGrafter"/>
</dbReference>
<dbReference type="GO" id="GO:0005975">
    <property type="term" value="P:carbohydrate metabolic process"/>
    <property type="evidence" value="ECO:0007669"/>
    <property type="project" value="InterPro"/>
</dbReference>
<dbReference type="InterPro" id="IPR027414">
    <property type="entry name" value="GH95_N_dom"/>
</dbReference>